<gene>
    <name evidence="1" type="ORF">EH105704_01_09790</name>
</gene>
<dbReference type="RefSeq" id="WP_002463805.1">
    <property type="nucleotide sequence ID" value="NZ_BAFF01000001.1"/>
</dbReference>
<accession>H5UYI6</accession>
<evidence type="ECO:0008006" key="3">
    <source>
        <dbReference type="Google" id="ProtNLM"/>
    </source>
</evidence>
<keyword evidence="2" id="KW-1185">Reference proteome</keyword>
<dbReference type="EMBL" id="BAFF01000001">
    <property type="protein sequence ID" value="GAB50967.1"/>
    <property type="molecule type" value="Genomic_DNA"/>
</dbReference>
<organism evidence="1 2">
    <name type="scientific">Atlantibacter hermannii NBRC 105704</name>
    <dbReference type="NCBI Taxonomy" id="1115512"/>
    <lineage>
        <taxon>Bacteria</taxon>
        <taxon>Pseudomonadati</taxon>
        <taxon>Pseudomonadota</taxon>
        <taxon>Gammaproteobacteria</taxon>
        <taxon>Enterobacterales</taxon>
        <taxon>Enterobacteriaceae</taxon>
        <taxon>Atlantibacter</taxon>
    </lineage>
</organism>
<dbReference type="AlphaFoldDB" id="H5UYI6"/>
<dbReference type="InterPro" id="IPR008928">
    <property type="entry name" value="6-hairpin_glycosidase_sf"/>
</dbReference>
<comment type="caution">
    <text evidence="1">The sequence shown here is derived from an EMBL/GenBank/DDBJ whole genome shotgun (WGS) entry which is preliminary data.</text>
</comment>
<dbReference type="Proteomes" id="UP000010297">
    <property type="component" value="Unassembled WGS sequence"/>
</dbReference>
<sequence length="560" mass="64243">MSLSHLLEQARPAIEPCVSALPAPFPAFVLFFSASTGKERADVHIAKGATFNEAWLNGATTLQRLRQKNDKNYRWLRIDAVNNTEALSWEALKAKLGKTKRNYFRFGVSFDTDFHHAILEQEINANALLYQGTEGVATPNAANLAHYARYRFGVKLEWPTQDDQTLWRFTTRGVFCDGEKCHTLTPQGRNAGYRQMLRWQQSLEPMIHSATDYLARQVKKSGRYDYGWFPCFDRAIPTYNTLRHASSTYALLEGWEITRDPAHFAAIERALQDLSGELIKTFALPDGGEADFLVDTGDEIKLGGNAVAILAMAKYTELTGNRHYVEQMIRLAKGIAFMQRPQTGGFVHVLHAADLSLKAEQRIIYYDGEAAFALMRLYELTQDAQWLAIVEKAVNYFIEQKHWQAHDHWLSYCINELTRYRPQERYYQFGLDNVRDHLDFVINRVTTYPTLLELMMAASHMIARLAGSDHRHLLNDFDLDKFNLALETRARYLANGFFWPELAMFFKNPARIVGSFFIRHHSFRVRIDDVEHYLSGYVAYYKYRASTAAPASVSVTPQAQ</sequence>
<proteinExistence type="predicted"/>
<evidence type="ECO:0000313" key="2">
    <source>
        <dbReference type="Proteomes" id="UP000010297"/>
    </source>
</evidence>
<protein>
    <recommendedName>
        <fullName evidence="3">Mur ligase</fullName>
    </recommendedName>
</protein>
<reference evidence="1 2" key="1">
    <citation type="submission" date="2012-02" db="EMBL/GenBank/DDBJ databases">
        <title>Whole genome shotgun sequence of Escherichia hermannii NBRC 105704.</title>
        <authorList>
            <person name="Yoshida I."/>
            <person name="Hosoyama A."/>
            <person name="Tsuchikane K."/>
            <person name="Katsumata H."/>
            <person name="Yamazaki S."/>
            <person name="Fujita N."/>
        </authorList>
    </citation>
    <scope>NUCLEOTIDE SEQUENCE [LARGE SCALE GENOMIC DNA]</scope>
    <source>
        <strain evidence="1 2">NBRC 105704</strain>
    </source>
</reference>
<name>H5UYI6_ATLHE</name>
<dbReference type="eggNOG" id="COG4627">
    <property type="taxonomic scope" value="Bacteria"/>
</dbReference>
<evidence type="ECO:0000313" key="1">
    <source>
        <dbReference type="EMBL" id="GAB50967.1"/>
    </source>
</evidence>
<dbReference type="GO" id="GO:0005975">
    <property type="term" value="P:carbohydrate metabolic process"/>
    <property type="evidence" value="ECO:0007669"/>
    <property type="project" value="InterPro"/>
</dbReference>
<dbReference type="SUPFAM" id="SSF48208">
    <property type="entry name" value="Six-hairpin glycosidases"/>
    <property type="match status" value="1"/>
</dbReference>